<dbReference type="Gene3D" id="1.25.10.10">
    <property type="entry name" value="Leucine-rich Repeat Variant"/>
    <property type="match status" value="1"/>
</dbReference>
<dbReference type="Gene3D" id="2.40.320.10">
    <property type="entry name" value="Hypothetical Protein Pfu-838710-001"/>
    <property type="match status" value="1"/>
</dbReference>
<evidence type="ECO:0000313" key="1">
    <source>
        <dbReference type="EMBL" id="KKR40872.1"/>
    </source>
</evidence>
<dbReference type="SUPFAM" id="SSF55154">
    <property type="entry name" value="CYTH-like phosphatases"/>
    <property type="match status" value="1"/>
</dbReference>
<dbReference type="AlphaFoldDB" id="A0A0G0TSM8"/>
<gene>
    <name evidence="1" type="ORF">UT75_C0003G0002</name>
</gene>
<comment type="caution">
    <text evidence="1">The sequence shown here is derived from an EMBL/GenBank/DDBJ whole genome shotgun (WGS) entry which is preliminary data.</text>
</comment>
<dbReference type="InterPro" id="IPR033469">
    <property type="entry name" value="CYTH-like_dom_sf"/>
</dbReference>
<dbReference type="EMBL" id="LBXZ01000003">
    <property type="protein sequence ID" value="KKR40872.1"/>
    <property type="molecule type" value="Genomic_DNA"/>
</dbReference>
<sequence length="559" mass="63864">MGGSFDIPVVVGIIGEDSGGAYYMSKNLEIERRFIVNDISDIPVNTDLPTKARLIQGYLPGSSFDGLQARVRYQLARQSNGQLAVTFSLNMKSGYGLTRTEIEIGLAVQQFNHLFRLCDRYVEKMRWKLGAYYQGGDGGLLPVVIEINEFAGRHDGLILAEIEFDFEEAEWKVLTLSETLSSMEYINKNMFVEKNVGVFIYSFVNYMFQVGFPVQYDQNLINVSILIGELLRLGVFSELSLHEDLIFGFYEGLVESCNPIHEKCVCLVFSKMISFNTLFFPLATMCISSFNEEESYIMCFEYLQALCMKCDDMGEDQIIPMIDLIHNVFQNEKRSLYNVSIWLLAFIIKKYPQVIDYSIKRSLFRITCLLVKSTDIEVVYIALQTLKYYFMNKQFQFEYVRKYLSTETILFDIEHIDTDISVVSIQVLGFLILQSEEFCNHLLSIGVLETIETGFVDFEILIKFCCIEFISKLLSVMPIQRVLCSSLIPMAFDMSDFSSSLGSIFLANYHEALICFISNGNREDLLLNLTNSGVVEKLEVLCSESNNVIADRILKTLLN</sequence>
<dbReference type="SUPFAM" id="SSF48371">
    <property type="entry name" value="ARM repeat"/>
    <property type="match status" value="1"/>
</dbReference>
<dbReference type="InterPro" id="IPR011989">
    <property type="entry name" value="ARM-like"/>
</dbReference>
<protein>
    <submittedName>
        <fullName evidence="1">Uncharacterized protein</fullName>
    </submittedName>
</protein>
<accession>A0A0G0TSM8</accession>
<dbReference type="Proteomes" id="UP000034072">
    <property type="component" value="Unassembled WGS sequence"/>
</dbReference>
<name>A0A0G0TSM8_9BACT</name>
<evidence type="ECO:0000313" key="2">
    <source>
        <dbReference type="Proteomes" id="UP000034072"/>
    </source>
</evidence>
<dbReference type="InterPro" id="IPR016024">
    <property type="entry name" value="ARM-type_fold"/>
</dbReference>
<proteinExistence type="predicted"/>
<organism evidence="1 2">
    <name type="scientific">Candidatus Yanofskybacteria bacterium GW2011_GWE2_40_11</name>
    <dbReference type="NCBI Taxonomy" id="1619033"/>
    <lineage>
        <taxon>Bacteria</taxon>
        <taxon>Candidatus Yanofskyibacteriota</taxon>
    </lineage>
</organism>
<reference evidence="1 2" key="1">
    <citation type="journal article" date="2015" name="Nature">
        <title>rRNA introns, odd ribosomes, and small enigmatic genomes across a large radiation of phyla.</title>
        <authorList>
            <person name="Brown C.T."/>
            <person name="Hug L.A."/>
            <person name="Thomas B.C."/>
            <person name="Sharon I."/>
            <person name="Castelle C.J."/>
            <person name="Singh A."/>
            <person name="Wilkins M.J."/>
            <person name="Williams K.H."/>
            <person name="Banfield J.F."/>
        </authorList>
    </citation>
    <scope>NUCLEOTIDE SEQUENCE [LARGE SCALE GENOMIC DNA]</scope>
</reference>